<dbReference type="PANTHER" id="PTHR13610">
    <property type="entry name" value="METHYLTRANSFERASE DOMAIN-CONTAINING PROTEIN"/>
    <property type="match status" value="1"/>
</dbReference>
<dbReference type="GO" id="GO:0031151">
    <property type="term" value="F:histone H3K79 methyltransferase activity"/>
    <property type="evidence" value="ECO:0007669"/>
    <property type="project" value="InterPro"/>
</dbReference>
<keyword evidence="3" id="KW-0949">S-adenosyl-L-methionine</keyword>
<feature type="non-terminal residue" evidence="5">
    <location>
        <position position="138"/>
    </location>
</feature>
<evidence type="ECO:0000259" key="4">
    <source>
        <dbReference type="Pfam" id="PF08123"/>
    </source>
</evidence>
<feature type="domain" description="DOT1" evidence="4">
    <location>
        <begin position="34"/>
        <end position="77"/>
    </location>
</feature>
<proteinExistence type="predicted"/>
<evidence type="ECO:0000256" key="1">
    <source>
        <dbReference type="ARBA" id="ARBA00022603"/>
    </source>
</evidence>
<evidence type="ECO:0000313" key="6">
    <source>
        <dbReference type="Proteomes" id="UP000228614"/>
    </source>
</evidence>
<dbReference type="InterPro" id="IPR026170">
    <property type="entry name" value="FAM173A/B"/>
</dbReference>
<gene>
    <name evidence="5" type="ORF">COT95_01065</name>
</gene>
<dbReference type="EMBL" id="PFAN01000062">
    <property type="protein sequence ID" value="PIR94997.1"/>
    <property type="molecule type" value="Genomic_DNA"/>
</dbReference>
<evidence type="ECO:0000256" key="3">
    <source>
        <dbReference type="ARBA" id="ARBA00022691"/>
    </source>
</evidence>
<dbReference type="GO" id="GO:0032259">
    <property type="term" value="P:methylation"/>
    <property type="evidence" value="ECO:0007669"/>
    <property type="project" value="UniProtKB-KW"/>
</dbReference>
<name>A0A2H0V7C2_9BACT</name>
<dbReference type="Gene3D" id="3.40.50.150">
    <property type="entry name" value="Vaccinia Virus protein VP39"/>
    <property type="match status" value="1"/>
</dbReference>
<evidence type="ECO:0000313" key="5">
    <source>
        <dbReference type="EMBL" id="PIR94997.1"/>
    </source>
</evidence>
<sequence>MFYVVFFALLFILFTIALAAWTFAPWVPMRKRDLQRVFALASLKPGEIFYDLGCGDGRVVVYAAKNFNARSIGIEMALPLFWLCELRRVFAGSKNIIFKWKDLFKEDLSNADVVYFFGVPQSIKNKLRQKLERELKPG</sequence>
<comment type="caution">
    <text evidence="5">The sequence shown here is derived from an EMBL/GenBank/DDBJ whole genome shotgun (WGS) entry which is preliminary data.</text>
</comment>
<dbReference type="InterPro" id="IPR025789">
    <property type="entry name" value="DOT1_dom"/>
</dbReference>
<keyword evidence="2" id="KW-0808">Transferase</keyword>
<protein>
    <recommendedName>
        <fullName evidence="4">DOT1 domain-containing protein</fullName>
    </recommendedName>
</protein>
<dbReference type="CDD" id="cd02440">
    <property type="entry name" value="AdoMet_MTases"/>
    <property type="match status" value="1"/>
</dbReference>
<dbReference type="PANTHER" id="PTHR13610:SF9">
    <property type="entry name" value="FI06469P"/>
    <property type="match status" value="1"/>
</dbReference>
<accession>A0A2H0V7C2</accession>
<evidence type="ECO:0000256" key="2">
    <source>
        <dbReference type="ARBA" id="ARBA00022679"/>
    </source>
</evidence>
<dbReference type="AlphaFoldDB" id="A0A2H0V7C2"/>
<dbReference type="Pfam" id="PF08123">
    <property type="entry name" value="DOT1"/>
    <property type="match status" value="1"/>
</dbReference>
<keyword evidence="1" id="KW-0489">Methyltransferase</keyword>
<reference evidence="6" key="1">
    <citation type="submission" date="2017-09" db="EMBL/GenBank/DDBJ databases">
        <title>Depth-based differentiation of microbial function through sediment-hosted aquifers and enrichment of novel symbionts in the deep terrestrial subsurface.</title>
        <authorList>
            <person name="Probst A.J."/>
            <person name="Ladd B."/>
            <person name="Jarett J.K."/>
            <person name="Geller-Mcgrath D.E."/>
            <person name="Sieber C.M.K."/>
            <person name="Emerson J.B."/>
            <person name="Anantharaman K."/>
            <person name="Thomas B.C."/>
            <person name="Malmstrom R."/>
            <person name="Stieglmeier M."/>
            <person name="Klingl A."/>
            <person name="Woyke T."/>
            <person name="Ryan C.M."/>
            <person name="Banfield J.F."/>
        </authorList>
    </citation>
    <scope>NUCLEOTIDE SEQUENCE [LARGE SCALE GENOMIC DNA]</scope>
</reference>
<dbReference type="SUPFAM" id="SSF53335">
    <property type="entry name" value="S-adenosyl-L-methionine-dependent methyltransferases"/>
    <property type="match status" value="1"/>
</dbReference>
<dbReference type="Proteomes" id="UP000228614">
    <property type="component" value="Unassembled WGS sequence"/>
</dbReference>
<organism evidence="5 6">
    <name type="scientific">Candidatus Falkowbacteria bacterium CG10_big_fil_rev_8_21_14_0_10_37_6</name>
    <dbReference type="NCBI Taxonomy" id="1974563"/>
    <lineage>
        <taxon>Bacteria</taxon>
        <taxon>Candidatus Falkowiibacteriota</taxon>
    </lineage>
</organism>
<dbReference type="InterPro" id="IPR029063">
    <property type="entry name" value="SAM-dependent_MTases_sf"/>
</dbReference>